<dbReference type="AlphaFoldDB" id="A0A7J7KQ77"/>
<keyword evidence="2" id="KW-0963">Cytoplasm</keyword>
<dbReference type="EMBL" id="VXIV02000163">
    <property type="protein sequence ID" value="KAF6040288.1"/>
    <property type="molecule type" value="Genomic_DNA"/>
</dbReference>
<feature type="region of interest" description="Disordered" evidence="4">
    <location>
        <begin position="168"/>
        <end position="188"/>
    </location>
</feature>
<gene>
    <name evidence="6" type="ORF">EB796_001405</name>
</gene>
<organism evidence="6 7">
    <name type="scientific">Bugula neritina</name>
    <name type="common">Brown bryozoan</name>
    <name type="synonym">Sertularia neritina</name>
    <dbReference type="NCBI Taxonomy" id="10212"/>
    <lineage>
        <taxon>Eukaryota</taxon>
        <taxon>Metazoa</taxon>
        <taxon>Spiralia</taxon>
        <taxon>Lophotrochozoa</taxon>
        <taxon>Bryozoa</taxon>
        <taxon>Gymnolaemata</taxon>
        <taxon>Cheilostomatida</taxon>
        <taxon>Flustrina</taxon>
        <taxon>Buguloidea</taxon>
        <taxon>Bugulidae</taxon>
        <taxon>Bugula</taxon>
    </lineage>
</organism>
<dbReference type="Gene3D" id="2.30.42.10">
    <property type="match status" value="1"/>
</dbReference>
<feature type="compositionally biased region" description="Low complexity" evidence="4">
    <location>
        <begin position="461"/>
        <end position="482"/>
    </location>
</feature>
<dbReference type="InterPro" id="IPR050604">
    <property type="entry name" value="PDZ-LIM_domain"/>
</dbReference>
<dbReference type="SMART" id="SM00228">
    <property type="entry name" value="PDZ"/>
    <property type="match status" value="1"/>
</dbReference>
<feature type="region of interest" description="Disordered" evidence="4">
    <location>
        <begin position="461"/>
        <end position="522"/>
    </location>
</feature>
<dbReference type="PROSITE" id="PS50106">
    <property type="entry name" value="PDZ"/>
    <property type="match status" value="1"/>
</dbReference>
<feature type="compositionally biased region" description="Polar residues" evidence="4">
    <location>
        <begin position="261"/>
        <end position="279"/>
    </location>
</feature>
<keyword evidence="7" id="KW-1185">Reference proteome</keyword>
<dbReference type="GO" id="GO:0005912">
    <property type="term" value="C:adherens junction"/>
    <property type="evidence" value="ECO:0007669"/>
    <property type="project" value="TreeGrafter"/>
</dbReference>
<dbReference type="InterPro" id="IPR001478">
    <property type="entry name" value="PDZ"/>
</dbReference>
<evidence type="ECO:0000256" key="1">
    <source>
        <dbReference type="ARBA" id="ARBA00004496"/>
    </source>
</evidence>
<dbReference type="FunFam" id="2.30.42.10:FF:000055">
    <property type="entry name" value="PDZ and LIM domain protein 3"/>
    <property type="match status" value="1"/>
</dbReference>
<dbReference type="GO" id="GO:0051371">
    <property type="term" value="F:muscle alpha-actinin binding"/>
    <property type="evidence" value="ECO:0007669"/>
    <property type="project" value="TreeGrafter"/>
</dbReference>
<evidence type="ECO:0000256" key="2">
    <source>
        <dbReference type="ARBA" id="ARBA00022490"/>
    </source>
</evidence>
<dbReference type="GO" id="GO:0030036">
    <property type="term" value="P:actin cytoskeleton organization"/>
    <property type="evidence" value="ECO:0007669"/>
    <property type="project" value="TreeGrafter"/>
</dbReference>
<dbReference type="OrthoDB" id="6107953at2759"/>
<dbReference type="GO" id="GO:0030018">
    <property type="term" value="C:Z disc"/>
    <property type="evidence" value="ECO:0007669"/>
    <property type="project" value="TreeGrafter"/>
</dbReference>
<evidence type="ECO:0000313" key="7">
    <source>
        <dbReference type="Proteomes" id="UP000593567"/>
    </source>
</evidence>
<keyword evidence="3" id="KW-0862">Zinc</keyword>
<keyword evidence="3" id="KW-0479">Metal-binding</keyword>
<dbReference type="PANTHER" id="PTHR24214:SF38">
    <property type="entry name" value="PDZ AND LIM DOMAIN PROTEIN ZASP-RELATED"/>
    <property type="match status" value="1"/>
</dbReference>
<dbReference type="GO" id="GO:0003779">
    <property type="term" value="F:actin binding"/>
    <property type="evidence" value="ECO:0007669"/>
    <property type="project" value="TreeGrafter"/>
</dbReference>
<feature type="compositionally biased region" description="Basic and acidic residues" evidence="4">
    <location>
        <begin position="240"/>
        <end position="249"/>
    </location>
</feature>
<reference evidence="6" key="1">
    <citation type="submission" date="2020-06" db="EMBL/GenBank/DDBJ databases">
        <title>Draft genome of Bugula neritina, a colonial animal packing powerful symbionts and potential medicines.</title>
        <authorList>
            <person name="Rayko M."/>
        </authorList>
    </citation>
    <scope>NUCLEOTIDE SEQUENCE [LARGE SCALE GENOMIC DNA]</scope>
    <source>
        <strain evidence="6">Kwan_BN1</strain>
    </source>
</reference>
<dbReference type="Proteomes" id="UP000593567">
    <property type="component" value="Unassembled WGS sequence"/>
</dbReference>
<dbReference type="GO" id="GO:0001725">
    <property type="term" value="C:stress fiber"/>
    <property type="evidence" value="ECO:0007669"/>
    <property type="project" value="TreeGrafter"/>
</dbReference>
<comment type="subcellular location">
    <subcellularLocation>
        <location evidence="1">Cytoplasm</location>
    </subcellularLocation>
</comment>
<accession>A0A7J7KQ77</accession>
<dbReference type="Pfam" id="PF00595">
    <property type="entry name" value="PDZ"/>
    <property type="match status" value="1"/>
</dbReference>
<protein>
    <submittedName>
        <fullName evidence="6">SYNPO2L</fullName>
    </submittedName>
</protein>
<evidence type="ECO:0000259" key="5">
    <source>
        <dbReference type="PROSITE" id="PS50106"/>
    </source>
</evidence>
<evidence type="ECO:0000256" key="3">
    <source>
        <dbReference type="ARBA" id="ARBA00023038"/>
    </source>
</evidence>
<evidence type="ECO:0000256" key="4">
    <source>
        <dbReference type="SAM" id="MobiDB-lite"/>
    </source>
</evidence>
<dbReference type="PANTHER" id="PTHR24214">
    <property type="entry name" value="PDZ AND LIM DOMAIN PROTEIN ZASP"/>
    <property type="match status" value="1"/>
</dbReference>
<dbReference type="GO" id="GO:0031941">
    <property type="term" value="C:filamentous actin"/>
    <property type="evidence" value="ECO:0007669"/>
    <property type="project" value="TreeGrafter"/>
</dbReference>
<dbReference type="InterPro" id="IPR036034">
    <property type="entry name" value="PDZ_sf"/>
</dbReference>
<feature type="domain" description="PDZ" evidence="5">
    <location>
        <begin position="4"/>
        <end position="86"/>
    </location>
</feature>
<dbReference type="GO" id="GO:0061061">
    <property type="term" value="P:muscle structure development"/>
    <property type="evidence" value="ECO:0007669"/>
    <property type="project" value="TreeGrafter"/>
</dbReference>
<sequence>MEKTILMNRRENIPWGFRLQGGSDCNHPLSVKLISPNSLADTSGLKKEDCIIAVNGLRVDGLTHIQVLEHIKSCGNSLILSIKRCDLSPSSSNKRSVLELSLLQPEAVLLKSPSSASQSRKFSPCSPVIQNTAKGWESSSPGSRFPASSPLKPNLRVFQTSFSNKVSQDSTIHPDIAASRPHTYTSTSGFREKYSTQANMNGASHSSQDEVPDQILNQFATNKRPEDKPFSYIPTGGIEELQHKQREIKAPPVKPKPRVLNKQTSQTGSANSQNNYDPSSLFTPAYLEMLKNQQEQLSQPSEMFPAEKVGFGPDKVPHDDVAAYILQPDGTMAALRWNDRPGPDLRNSAVMAALVEEQNAQERGRSTGRIHNANSGSKQGLSFKVLQWLTGTDSEDGSETTSNYSGSHDGHSSMGQRLRHQSFDSTKFPEQIREDDNGSDFNCLYNGSNLPSKSFRRLLRSMSSTASTEELSSLPSPQQESPSDSEEKQPRHSIKLVGRGSSHENISRPPAPIPERVAYCDF</sequence>
<comment type="caution">
    <text evidence="6">The sequence shown here is derived from an EMBL/GenBank/DDBJ whole genome shotgun (WGS) entry which is preliminary data.</text>
</comment>
<feature type="region of interest" description="Disordered" evidence="4">
    <location>
        <begin position="240"/>
        <end position="279"/>
    </location>
</feature>
<feature type="region of interest" description="Disordered" evidence="4">
    <location>
        <begin position="392"/>
        <end position="422"/>
    </location>
</feature>
<evidence type="ECO:0000313" key="6">
    <source>
        <dbReference type="EMBL" id="KAF6040288.1"/>
    </source>
</evidence>
<name>A0A7J7KQ77_BUGNE</name>
<proteinExistence type="predicted"/>
<keyword evidence="3" id="KW-0440">LIM domain</keyword>
<dbReference type="SUPFAM" id="SSF50156">
    <property type="entry name" value="PDZ domain-like"/>
    <property type="match status" value="1"/>
</dbReference>